<name>A0AAQ4D9I3_AMBAM</name>
<evidence type="ECO:0000313" key="1">
    <source>
        <dbReference type="EMBL" id="KAK8759123.1"/>
    </source>
</evidence>
<organism evidence="1 2">
    <name type="scientific">Amblyomma americanum</name>
    <name type="common">Lone star tick</name>
    <dbReference type="NCBI Taxonomy" id="6943"/>
    <lineage>
        <taxon>Eukaryota</taxon>
        <taxon>Metazoa</taxon>
        <taxon>Ecdysozoa</taxon>
        <taxon>Arthropoda</taxon>
        <taxon>Chelicerata</taxon>
        <taxon>Arachnida</taxon>
        <taxon>Acari</taxon>
        <taxon>Parasitiformes</taxon>
        <taxon>Ixodida</taxon>
        <taxon>Ixodoidea</taxon>
        <taxon>Ixodidae</taxon>
        <taxon>Amblyomminae</taxon>
        <taxon>Amblyomma</taxon>
    </lineage>
</organism>
<reference evidence="1 2" key="1">
    <citation type="journal article" date="2023" name="Arcadia Sci">
        <title>De novo assembly of a long-read Amblyomma americanum tick genome.</title>
        <authorList>
            <person name="Chou S."/>
            <person name="Poskanzer K.E."/>
            <person name="Rollins M."/>
            <person name="Thuy-Boun P.S."/>
        </authorList>
    </citation>
    <scope>NUCLEOTIDE SEQUENCE [LARGE SCALE GENOMIC DNA]</scope>
    <source>
        <strain evidence="1">F_SG_1</strain>
        <tissue evidence="1">Salivary glands</tissue>
    </source>
</reference>
<dbReference type="EMBL" id="JARKHS020033396">
    <property type="protein sequence ID" value="KAK8759123.1"/>
    <property type="molecule type" value="Genomic_DNA"/>
</dbReference>
<accession>A0AAQ4D9I3</accession>
<keyword evidence="2" id="KW-1185">Reference proteome</keyword>
<sequence>MTALLPYLAKIKRWTMNTSVLLSSIFFIADSVVSGCLMMENWSSLVLVGTLRRGYFGLRGSDSVLGRRNLTDVRIFFVRVPQ</sequence>
<dbReference type="Proteomes" id="UP001321473">
    <property type="component" value="Unassembled WGS sequence"/>
</dbReference>
<dbReference type="AlphaFoldDB" id="A0AAQ4D9I3"/>
<comment type="caution">
    <text evidence="1">The sequence shown here is derived from an EMBL/GenBank/DDBJ whole genome shotgun (WGS) entry which is preliminary data.</text>
</comment>
<protein>
    <submittedName>
        <fullName evidence="1">Uncharacterized protein</fullName>
    </submittedName>
</protein>
<proteinExistence type="predicted"/>
<evidence type="ECO:0000313" key="2">
    <source>
        <dbReference type="Proteomes" id="UP001321473"/>
    </source>
</evidence>
<gene>
    <name evidence="1" type="ORF">V5799_003248</name>
</gene>